<dbReference type="AlphaFoldDB" id="A0A381QDU7"/>
<evidence type="ECO:0000313" key="1">
    <source>
        <dbReference type="EMBL" id="SUZ77501.1"/>
    </source>
</evidence>
<reference evidence="1" key="1">
    <citation type="submission" date="2018-05" db="EMBL/GenBank/DDBJ databases">
        <authorList>
            <person name="Lanie J.A."/>
            <person name="Ng W.-L."/>
            <person name="Kazmierczak K.M."/>
            <person name="Andrzejewski T.M."/>
            <person name="Davidsen T.M."/>
            <person name="Wayne K.J."/>
            <person name="Tettelin H."/>
            <person name="Glass J.I."/>
            <person name="Rusch D."/>
            <person name="Podicherti R."/>
            <person name="Tsui H.-C.T."/>
            <person name="Winkler M.E."/>
        </authorList>
    </citation>
    <scope>NUCLEOTIDE SEQUENCE</scope>
</reference>
<dbReference type="EMBL" id="UINC01001318">
    <property type="protein sequence ID" value="SUZ77501.1"/>
    <property type="molecule type" value="Genomic_DNA"/>
</dbReference>
<dbReference type="Gene3D" id="3.55.40.10">
    <property type="entry name" value="minor pseudopilin epsh domain"/>
    <property type="match status" value="1"/>
</dbReference>
<name>A0A381QDU7_9ZZZZ</name>
<gene>
    <name evidence="1" type="ORF">METZ01_LOCUS30355</name>
</gene>
<protein>
    <submittedName>
        <fullName evidence="1">Uncharacterized protein</fullName>
    </submittedName>
</protein>
<accession>A0A381QDU7</accession>
<sequence length="147" mass="16642">MGMAVPQFFALFSKAHEVEYKHLKSVLKMLRNDAVLKSTSYCLIFDLKNQQMLVSAEDPTGKCREEFLQEPKVLKAHVFPEDLNLREAKPAESHYRSAGANADFLEVHINSSGFVTPFFLLFSLPDSSKSWQIESSGIMGKLELSER</sequence>
<proteinExistence type="predicted"/>
<organism evidence="1">
    <name type="scientific">marine metagenome</name>
    <dbReference type="NCBI Taxonomy" id="408172"/>
    <lineage>
        <taxon>unclassified sequences</taxon>
        <taxon>metagenomes</taxon>
        <taxon>ecological metagenomes</taxon>
    </lineage>
</organism>